<dbReference type="Proteomes" id="UP000031623">
    <property type="component" value="Chromosome"/>
</dbReference>
<proteinExistence type="predicted"/>
<dbReference type="EMBL" id="AP014633">
    <property type="protein sequence ID" value="BAP56446.1"/>
    <property type="molecule type" value="Genomic_DNA"/>
</dbReference>
<dbReference type="KEGG" id="tig:THII_2149"/>
<name>A0A090BV91_9GAMM</name>
<accession>A0A090BV91</accession>
<reference evidence="1 2" key="1">
    <citation type="journal article" date="2014" name="ISME J.">
        <title>Ecophysiology of Thioploca ingrica as revealed by the complete genome sequence supplemented with proteomic evidence.</title>
        <authorList>
            <person name="Kojima H."/>
            <person name="Ogura Y."/>
            <person name="Yamamoto N."/>
            <person name="Togashi T."/>
            <person name="Mori H."/>
            <person name="Watanabe T."/>
            <person name="Nemoto F."/>
            <person name="Kurokawa K."/>
            <person name="Hayashi T."/>
            <person name="Fukui M."/>
        </authorList>
    </citation>
    <scope>NUCLEOTIDE SEQUENCE [LARGE SCALE GENOMIC DNA]</scope>
</reference>
<dbReference type="STRING" id="40754.THII_2149"/>
<organism evidence="1 2">
    <name type="scientific">Thioploca ingrica</name>
    <dbReference type="NCBI Taxonomy" id="40754"/>
    <lineage>
        <taxon>Bacteria</taxon>
        <taxon>Pseudomonadati</taxon>
        <taxon>Pseudomonadota</taxon>
        <taxon>Gammaproteobacteria</taxon>
        <taxon>Thiotrichales</taxon>
        <taxon>Thiotrichaceae</taxon>
        <taxon>Thioploca</taxon>
    </lineage>
</organism>
<dbReference type="OrthoDB" id="288522at2"/>
<dbReference type="HOGENOM" id="CLU_725479_0_0_6"/>
<dbReference type="InterPro" id="IPR029058">
    <property type="entry name" value="AB_hydrolase_fold"/>
</dbReference>
<gene>
    <name evidence="1" type="ORF">THII_2149</name>
</gene>
<protein>
    <submittedName>
        <fullName evidence="1">Uncharacterized protein</fullName>
    </submittedName>
</protein>
<keyword evidence="2" id="KW-1185">Reference proteome</keyword>
<evidence type="ECO:0000313" key="1">
    <source>
        <dbReference type="EMBL" id="BAP56446.1"/>
    </source>
</evidence>
<dbReference type="Gene3D" id="3.40.50.1820">
    <property type="entry name" value="alpha/beta hydrolase"/>
    <property type="match status" value="1"/>
</dbReference>
<dbReference type="SUPFAM" id="SSF53474">
    <property type="entry name" value="alpha/beta-Hydrolases"/>
    <property type="match status" value="1"/>
</dbReference>
<dbReference type="AlphaFoldDB" id="A0A090BV91"/>
<sequence length="381" mass="44034">MDSKENSASDKENSAVEQIVLLIHGIRTQADWQEMVAKILEEDTKIAVKSIRYGYFDALRFWLPFTRSGPINYVEKQIEIVKSLYPNAKLSIIVHSFGSYIIGKILERHYNLNIEKLILCGSVLETTYRWEDALNRRNIKEDSVINECGKKDIWPVLAKATSWGYGVSGTHGFGNVIVKDRFHDATHGQYFKKEFVSKYWKPFIHDGEYKRTPFEINRSTTPWWLSLLGILPIKSMLVLAVVSYFAITRVISPPPPPPQCIEHFPLITQYETTPTEASLREVLRGLTEEYEKLIALEGNINDRINLEFSDEIMSQDIHNLRIKWNRRINLPIKLCDHLLEIRRSFNESLQNTHRIAIYISCDTILVTNSQEKIPAGYKVCS</sequence>
<evidence type="ECO:0000313" key="2">
    <source>
        <dbReference type="Proteomes" id="UP000031623"/>
    </source>
</evidence>